<dbReference type="Pfam" id="PF03564">
    <property type="entry name" value="DUF1759"/>
    <property type="match status" value="1"/>
</dbReference>
<sequence length="256" mass="29441">MDTLKKKRSTYKAQFTRIEKWYNANISCDDKHQLMSCIDILKENLVNYDSIQNEIELLDSASDSEDREEYENKCLDLKCTLQARVEALSQVSSPPDPGHSSHNSRSHINIKLPNIHLNTFSGNCIEYPSFINLFRALIINNSQLSSNAEKFFYLKSYLKGEALKLIDKLPVTDDNFVIALDLLHNRYSNQRQIIRSYYQQLLATPTLQKCNSQSLRQFVANSKAILDALDTVKLSKAELFESLLVHLLEQKPTSNY</sequence>
<dbReference type="PANTHER" id="PTHR22954:SF3">
    <property type="entry name" value="PROTEIN CBG08539"/>
    <property type="match status" value="1"/>
</dbReference>
<gene>
    <name evidence="1" type="primary">LOC114348328</name>
</gene>
<dbReference type="InterPro" id="IPR005312">
    <property type="entry name" value="DUF1759"/>
</dbReference>
<dbReference type="AlphaFoldDB" id="A0A6P7GZ72"/>
<name>A0A6P7GZ72_DIAVI</name>
<dbReference type="InParanoid" id="A0A6P7GZ72"/>
<protein>
    <submittedName>
        <fullName evidence="1">Uncharacterized protein LOC114348328</fullName>
    </submittedName>
</protein>
<dbReference type="PANTHER" id="PTHR22954">
    <property type="entry name" value="RETROVIRAL PROTEASE-RELATED"/>
    <property type="match status" value="1"/>
</dbReference>
<organism evidence="1">
    <name type="scientific">Diabrotica virgifera virgifera</name>
    <name type="common">western corn rootworm</name>
    <dbReference type="NCBI Taxonomy" id="50390"/>
    <lineage>
        <taxon>Eukaryota</taxon>
        <taxon>Metazoa</taxon>
        <taxon>Ecdysozoa</taxon>
        <taxon>Arthropoda</taxon>
        <taxon>Hexapoda</taxon>
        <taxon>Insecta</taxon>
        <taxon>Pterygota</taxon>
        <taxon>Neoptera</taxon>
        <taxon>Endopterygota</taxon>
        <taxon>Coleoptera</taxon>
        <taxon>Polyphaga</taxon>
        <taxon>Cucujiformia</taxon>
        <taxon>Chrysomeloidea</taxon>
        <taxon>Chrysomelidae</taxon>
        <taxon>Galerucinae</taxon>
        <taxon>Diabroticina</taxon>
        <taxon>Diabroticites</taxon>
        <taxon>Diabrotica</taxon>
    </lineage>
</organism>
<reference evidence="1" key="1">
    <citation type="submission" date="2025-08" db="UniProtKB">
        <authorList>
            <consortium name="RefSeq"/>
        </authorList>
    </citation>
    <scope>IDENTIFICATION</scope>
    <source>
        <tissue evidence="1">Whole insect</tissue>
    </source>
</reference>
<dbReference type="RefSeq" id="XP_028154714.1">
    <property type="nucleotide sequence ID" value="XM_028298913.1"/>
</dbReference>
<accession>A0A6P7GZ72</accession>
<evidence type="ECO:0000313" key="1">
    <source>
        <dbReference type="RefSeq" id="XP_028154714.1"/>
    </source>
</evidence>
<proteinExistence type="predicted"/>